<evidence type="ECO:0000313" key="16">
    <source>
        <dbReference type="EMBL" id="RLK51040.1"/>
    </source>
</evidence>
<dbReference type="GO" id="GO:0005829">
    <property type="term" value="C:cytosol"/>
    <property type="evidence" value="ECO:0007669"/>
    <property type="project" value="TreeGrafter"/>
</dbReference>
<dbReference type="InterPro" id="IPR003583">
    <property type="entry name" value="Hlx-hairpin-Hlx_DNA-bd_motif"/>
</dbReference>
<feature type="active site" description="N6-AMP-lysine intermediate" evidence="14">
    <location>
        <position position="116"/>
    </location>
</feature>
<keyword evidence="6 14" id="KW-0479">Metal-binding</keyword>
<comment type="function">
    <text evidence="1 14">DNA ligase that catalyzes the formation of phosphodiester linkages between 5'-phosphoryl and 3'-hydroxyl groups in double-stranded DNA using NAD as a coenzyme and as the energy source for the reaction. It is essential for DNA replication and repair of damaged DNA.</text>
</comment>
<evidence type="ECO:0000256" key="14">
    <source>
        <dbReference type="HAMAP-Rule" id="MF_01588"/>
    </source>
</evidence>
<evidence type="ECO:0000256" key="11">
    <source>
        <dbReference type="ARBA" id="ARBA00023204"/>
    </source>
</evidence>
<dbReference type="InterPro" id="IPR033136">
    <property type="entry name" value="DNA_ligase_CS"/>
</dbReference>
<dbReference type="HAMAP" id="MF_01588">
    <property type="entry name" value="DNA_ligase_A"/>
    <property type="match status" value="1"/>
</dbReference>
<dbReference type="Gene3D" id="3.40.50.10190">
    <property type="entry name" value="BRCT domain"/>
    <property type="match status" value="1"/>
</dbReference>
<dbReference type="InterPro" id="IPR010994">
    <property type="entry name" value="RuvA_2-like"/>
</dbReference>
<dbReference type="RefSeq" id="WP_121441481.1">
    <property type="nucleotide sequence ID" value="NZ_RCDA01000001.1"/>
</dbReference>
<dbReference type="PANTHER" id="PTHR23389">
    <property type="entry name" value="CHROMOSOME TRANSMISSION FIDELITY FACTOR 18"/>
    <property type="match status" value="1"/>
</dbReference>
<feature type="binding site" evidence="14">
    <location>
        <position position="114"/>
    </location>
    <ligand>
        <name>NAD(+)</name>
        <dbReference type="ChEBI" id="CHEBI:57540"/>
    </ligand>
</feature>
<dbReference type="Gene3D" id="1.10.287.610">
    <property type="entry name" value="Helix hairpin bin"/>
    <property type="match status" value="1"/>
</dbReference>
<accession>A0A498CCR6</accession>
<dbReference type="InterPro" id="IPR012340">
    <property type="entry name" value="NA-bd_OB-fold"/>
</dbReference>
<keyword evidence="10 14" id="KW-0520">NAD</keyword>
<dbReference type="SUPFAM" id="SSF50249">
    <property type="entry name" value="Nucleic acid-binding proteins"/>
    <property type="match status" value="1"/>
</dbReference>
<evidence type="ECO:0000256" key="6">
    <source>
        <dbReference type="ARBA" id="ARBA00022723"/>
    </source>
</evidence>
<dbReference type="GO" id="GO:0006281">
    <property type="term" value="P:DNA repair"/>
    <property type="evidence" value="ECO:0007669"/>
    <property type="project" value="UniProtKB-KW"/>
</dbReference>
<dbReference type="OrthoDB" id="9759736at2"/>
<evidence type="ECO:0000259" key="15">
    <source>
        <dbReference type="PROSITE" id="PS50172"/>
    </source>
</evidence>
<dbReference type="Pfam" id="PF03120">
    <property type="entry name" value="OB_DNA_ligase"/>
    <property type="match status" value="1"/>
</dbReference>
<dbReference type="CDD" id="cd00114">
    <property type="entry name" value="LIGANc"/>
    <property type="match status" value="1"/>
</dbReference>
<feature type="binding site" evidence="14">
    <location>
        <position position="137"/>
    </location>
    <ligand>
        <name>NAD(+)</name>
        <dbReference type="ChEBI" id="CHEBI:57540"/>
    </ligand>
</feature>
<dbReference type="InterPro" id="IPR041663">
    <property type="entry name" value="DisA/LigA_HHH"/>
</dbReference>
<dbReference type="FunFam" id="1.10.150.20:FF:000007">
    <property type="entry name" value="DNA ligase"/>
    <property type="match status" value="1"/>
</dbReference>
<dbReference type="InterPro" id="IPR004149">
    <property type="entry name" value="Znf_DNAligase_C4"/>
</dbReference>
<dbReference type="FunFam" id="3.40.50.10190:FF:000054">
    <property type="entry name" value="DNA ligase"/>
    <property type="match status" value="1"/>
</dbReference>
<evidence type="ECO:0000256" key="7">
    <source>
        <dbReference type="ARBA" id="ARBA00022763"/>
    </source>
</evidence>
<dbReference type="SMART" id="SM00532">
    <property type="entry name" value="LIGANc"/>
    <property type="match status" value="1"/>
</dbReference>
<dbReference type="PIRSF" id="PIRSF001604">
    <property type="entry name" value="LigA"/>
    <property type="match status" value="1"/>
</dbReference>
<organism evidence="16 17">
    <name type="scientific">Alkalispirillum mobile</name>
    <dbReference type="NCBI Taxonomy" id="85925"/>
    <lineage>
        <taxon>Bacteria</taxon>
        <taxon>Pseudomonadati</taxon>
        <taxon>Pseudomonadota</taxon>
        <taxon>Gammaproteobacteria</taxon>
        <taxon>Chromatiales</taxon>
        <taxon>Ectothiorhodospiraceae</taxon>
        <taxon>Alkalispirillum</taxon>
    </lineage>
</organism>
<comment type="cofactor">
    <cofactor evidence="14">
        <name>Mg(2+)</name>
        <dbReference type="ChEBI" id="CHEBI:18420"/>
    </cofactor>
    <cofactor evidence="14">
        <name>Mn(2+)</name>
        <dbReference type="ChEBI" id="CHEBI:29035"/>
    </cofactor>
</comment>
<sequence>MAQEDPRARIEALRQTIREHDYRYYVLDAPAIADAEYDRLMAELQALEAEHPEWVTPDSPTQRVAGQPAEGFGEVAHGEPMFSLDNAFEEEDLAEFDRRVRQALGADPVTYVAEPKLDGLSVSIRYEDGRMVRAGTRGDGRVGEDITENVRTIRSVPLRLHGEGWPPVMEVRGEVVIRRGDFERLNEQRLADGERPFANPRNAAAGSLRQLDPRITARRRLTFFTFGIAAAGRVGDSHHAVLDKLARWGFRVNERVEAVQGLDGCRDYYQRLLADRDDLSFEIDGVVYKVDDLDAREELGFTARAPRWAIAWKLPAQEATTVVRRILPSVGRTGAITPVAELEPVEVGGVTVSRATLHNLDEVRRKDVREGDTVMVRRAGDVIPEITTAVVDKRPEGAPEWLMPEACPVCGSEVLRLDDEAVHRCMGGLYCPAQREGALLHFASRKAMDIDGLGEKIVSQLVEREMVHSPADLFHLAHKQFAGLERMGDKSADNLVAALDQARHTTLPRFLYALGIQHVGEVTARRLAEHFGSLDAIMAADEERLADTPDVGPVVAQAIAHFFAEPHNREVVEALRQAGVTWEEVDPAERGEQPLEGLTFVITGTLAEMTRDEAKAALELLGARVSGSVSKKTDYLVAGEKAGSKLAKAESLGVEVLDEAAFQAFLSRHRG</sequence>
<keyword evidence="14" id="KW-0464">Manganese</keyword>
<dbReference type="InterPro" id="IPR001357">
    <property type="entry name" value="BRCT_dom"/>
</dbReference>
<dbReference type="GO" id="GO:0003911">
    <property type="term" value="F:DNA ligase (NAD+) activity"/>
    <property type="evidence" value="ECO:0007669"/>
    <property type="project" value="UniProtKB-UniRule"/>
</dbReference>
<dbReference type="FunFam" id="3.30.470.30:FF:000001">
    <property type="entry name" value="DNA ligase"/>
    <property type="match status" value="1"/>
</dbReference>
<name>A0A498CCR6_9GAMM</name>
<dbReference type="GO" id="GO:0006260">
    <property type="term" value="P:DNA replication"/>
    <property type="evidence" value="ECO:0007669"/>
    <property type="project" value="UniProtKB-KW"/>
</dbReference>
<reference evidence="16 17" key="1">
    <citation type="submission" date="2018-10" db="EMBL/GenBank/DDBJ databases">
        <title>Genomic Encyclopedia of Type Strains, Phase IV (KMG-IV): sequencing the most valuable type-strain genomes for metagenomic binning, comparative biology and taxonomic classification.</title>
        <authorList>
            <person name="Goeker M."/>
        </authorList>
    </citation>
    <scope>NUCLEOTIDE SEQUENCE [LARGE SCALE GENOMIC DNA]</scope>
    <source>
        <strain evidence="16 17">DSM 12769</strain>
    </source>
</reference>
<dbReference type="EC" id="6.5.1.2" evidence="2 14"/>
<evidence type="ECO:0000256" key="1">
    <source>
        <dbReference type="ARBA" id="ARBA00004067"/>
    </source>
</evidence>
<dbReference type="SUPFAM" id="SSF52113">
    <property type="entry name" value="BRCT domain"/>
    <property type="match status" value="1"/>
</dbReference>
<comment type="caution">
    <text evidence="14">Lacks conserved residue(s) required for the propagation of feature annotation.</text>
</comment>
<dbReference type="SUPFAM" id="SSF56091">
    <property type="entry name" value="DNA ligase/mRNA capping enzyme, catalytic domain"/>
    <property type="match status" value="1"/>
</dbReference>
<dbReference type="Pfam" id="PF00533">
    <property type="entry name" value="BRCT"/>
    <property type="match status" value="1"/>
</dbReference>
<dbReference type="InterPro" id="IPR013840">
    <property type="entry name" value="DNAligase_N"/>
</dbReference>
<evidence type="ECO:0000256" key="9">
    <source>
        <dbReference type="ARBA" id="ARBA00022842"/>
    </source>
</evidence>
<dbReference type="InterPro" id="IPR036420">
    <property type="entry name" value="BRCT_dom_sf"/>
</dbReference>
<evidence type="ECO:0000313" key="17">
    <source>
        <dbReference type="Proteomes" id="UP000275461"/>
    </source>
</evidence>
<dbReference type="Pfam" id="PF12826">
    <property type="entry name" value="HHH_2"/>
    <property type="match status" value="1"/>
</dbReference>
<comment type="caution">
    <text evidence="16">The sequence shown here is derived from an EMBL/GenBank/DDBJ whole genome shotgun (WGS) entry which is preliminary data.</text>
</comment>
<feature type="binding site" evidence="14">
    <location>
        <position position="174"/>
    </location>
    <ligand>
        <name>NAD(+)</name>
        <dbReference type="ChEBI" id="CHEBI:57540"/>
    </ligand>
</feature>
<dbReference type="FunFam" id="1.10.150.20:FF:000006">
    <property type="entry name" value="DNA ligase"/>
    <property type="match status" value="1"/>
</dbReference>
<dbReference type="Gene3D" id="1.10.150.20">
    <property type="entry name" value="5' to 3' exonuclease, C-terminal subdomain"/>
    <property type="match status" value="2"/>
</dbReference>
<dbReference type="Pfam" id="PF14520">
    <property type="entry name" value="HHH_5"/>
    <property type="match status" value="1"/>
</dbReference>
<dbReference type="NCBIfam" id="TIGR00575">
    <property type="entry name" value="dnlj"/>
    <property type="match status" value="1"/>
</dbReference>
<evidence type="ECO:0000256" key="2">
    <source>
        <dbReference type="ARBA" id="ARBA00012722"/>
    </source>
</evidence>
<dbReference type="PANTHER" id="PTHR23389:SF9">
    <property type="entry name" value="DNA LIGASE"/>
    <property type="match status" value="1"/>
</dbReference>
<feature type="binding site" evidence="14">
    <location>
        <position position="313"/>
    </location>
    <ligand>
        <name>NAD(+)</name>
        <dbReference type="ChEBI" id="CHEBI:57540"/>
    </ligand>
</feature>
<dbReference type="GO" id="GO:0003677">
    <property type="term" value="F:DNA binding"/>
    <property type="evidence" value="ECO:0007669"/>
    <property type="project" value="InterPro"/>
</dbReference>
<dbReference type="PROSITE" id="PS50172">
    <property type="entry name" value="BRCT"/>
    <property type="match status" value="1"/>
</dbReference>
<feature type="binding site" evidence="14">
    <location>
        <begin position="34"/>
        <end position="38"/>
    </location>
    <ligand>
        <name>NAD(+)</name>
        <dbReference type="ChEBI" id="CHEBI:57540"/>
    </ligand>
</feature>
<dbReference type="SUPFAM" id="SSF47781">
    <property type="entry name" value="RuvA domain 2-like"/>
    <property type="match status" value="1"/>
</dbReference>
<feature type="binding site" evidence="14">
    <location>
        <position position="410"/>
    </location>
    <ligand>
        <name>Zn(2+)</name>
        <dbReference type="ChEBI" id="CHEBI:29105"/>
    </ligand>
</feature>
<dbReference type="InterPro" id="IPR001679">
    <property type="entry name" value="DNA_ligase"/>
</dbReference>
<dbReference type="Proteomes" id="UP000275461">
    <property type="component" value="Unassembled WGS sequence"/>
</dbReference>
<feature type="domain" description="BRCT" evidence="15">
    <location>
        <begin position="590"/>
        <end position="671"/>
    </location>
</feature>
<evidence type="ECO:0000256" key="5">
    <source>
        <dbReference type="ARBA" id="ARBA00022705"/>
    </source>
</evidence>
<dbReference type="InterPro" id="IPR004150">
    <property type="entry name" value="NAD_DNA_ligase_OB"/>
</dbReference>
<protein>
    <recommendedName>
        <fullName evidence="3 14">DNA ligase</fullName>
        <ecNumber evidence="2 14">6.5.1.2</ecNumber>
    </recommendedName>
    <alternativeName>
        <fullName evidence="14">Polydeoxyribonucleotide synthase [NAD(+)]</fullName>
    </alternativeName>
</protein>
<evidence type="ECO:0000256" key="3">
    <source>
        <dbReference type="ARBA" id="ARBA00013308"/>
    </source>
</evidence>
<keyword evidence="5 14" id="KW-0235">DNA replication</keyword>
<keyword evidence="4 14" id="KW-0436">Ligase</keyword>
<dbReference type="FunFam" id="1.10.287.610:FF:000002">
    <property type="entry name" value="DNA ligase"/>
    <property type="match status" value="1"/>
</dbReference>
<gene>
    <name evidence="14" type="primary">ligA</name>
    <name evidence="16" type="ORF">DFR31_0954</name>
</gene>
<dbReference type="Gene3D" id="2.40.50.140">
    <property type="entry name" value="Nucleic acid-binding proteins"/>
    <property type="match status" value="1"/>
</dbReference>
<evidence type="ECO:0000256" key="10">
    <source>
        <dbReference type="ARBA" id="ARBA00023027"/>
    </source>
</evidence>
<evidence type="ECO:0000256" key="13">
    <source>
        <dbReference type="ARBA" id="ARBA00060881"/>
    </source>
</evidence>
<comment type="catalytic activity">
    <reaction evidence="12 14">
        <text>NAD(+) + (deoxyribonucleotide)n-3'-hydroxyl + 5'-phospho-(deoxyribonucleotide)m = (deoxyribonucleotide)n+m + AMP + beta-nicotinamide D-nucleotide.</text>
        <dbReference type="EC" id="6.5.1.2"/>
    </reaction>
</comment>
<dbReference type="FunFam" id="2.40.50.140:FF:000012">
    <property type="entry name" value="DNA ligase"/>
    <property type="match status" value="1"/>
</dbReference>
<keyword evidence="8 14" id="KW-0862">Zinc</keyword>
<dbReference type="SMART" id="SM00292">
    <property type="entry name" value="BRCT"/>
    <property type="match status" value="1"/>
</dbReference>
<evidence type="ECO:0000256" key="8">
    <source>
        <dbReference type="ARBA" id="ARBA00022833"/>
    </source>
</evidence>
<feature type="binding site" evidence="14">
    <location>
        <position position="407"/>
    </location>
    <ligand>
        <name>Zn(2+)</name>
        <dbReference type="ChEBI" id="CHEBI:29105"/>
    </ligand>
</feature>
<comment type="similarity">
    <text evidence="13 14">Belongs to the NAD-dependent DNA ligase family. LigA subfamily.</text>
</comment>
<dbReference type="InterPro" id="IPR013839">
    <property type="entry name" value="DNAligase_adenylation"/>
</dbReference>
<feature type="binding site" evidence="14">
    <location>
        <begin position="83"/>
        <end position="84"/>
    </location>
    <ligand>
        <name>NAD(+)</name>
        <dbReference type="ChEBI" id="CHEBI:57540"/>
    </ligand>
</feature>
<dbReference type="Pfam" id="PF01653">
    <property type="entry name" value="DNA_ligase_aden"/>
    <property type="match status" value="1"/>
</dbReference>
<dbReference type="GO" id="GO:0046872">
    <property type="term" value="F:metal ion binding"/>
    <property type="evidence" value="ECO:0007669"/>
    <property type="project" value="UniProtKB-KW"/>
</dbReference>
<keyword evidence="17" id="KW-1185">Reference proteome</keyword>
<feature type="binding site" evidence="14">
    <location>
        <position position="431"/>
    </location>
    <ligand>
        <name>Zn(2+)</name>
        <dbReference type="ChEBI" id="CHEBI:29105"/>
    </ligand>
</feature>
<dbReference type="Gene3D" id="3.30.470.30">
    <property type="entry name" value="DNA ligase/mRNA capping enzyme"/>
    <property type="match status" value="1"/>
</dbReference>
<dbReference type="EMBL" id="RCDA01000001">
    <property type="protein sequence ID" value="RLK51040.1"/>
    <property type="molecule type" value="Genomic_DNA"/>
</dbReference>
<keyword evidence="9 14" id="KW-0460">Magnesium</keyword>
<keyword evidence="11 14" id="KW-0234">DNA repair</keyword>
<dbReference type="AlphaFoldDB" id="A0A498CCR6"/>
<evidence type="ECO:0000256" key="4">
    <source>
        <dbReference type="ARBA" id="ARBA00022598"/>
    </source>
</evidence>
<keyword evidence="7 14" id="KW-0227">DNA damage</keyword>
<dbReference type="NCBIfam" id="NF005932">
    <property type="entry name" value="PRK07956.1"/>
    <property type="match status" value="1"/>
</dbReference>
<dbReference type="PROSITE" id="PS01056">
    <property type="entry name" value="DNA_LIGASE_N2"/>
    <property type="match status" value="1"/>
</dbReference>
<dbReference type="Gene3D" id="6.20.10.30">
    <property type="match status" value="1"/>
</dbReference>
<dbReference type="SMART" id="SM00278">
    <property type="entry name" value="HhH1"/>
    <property type="match status" value="4"/>
</dbReference>
<feature type="binding site" evidence="14">
    <location>
        <position position="289"/>
    </location>
    <ligand>
        <name>NAD(+)</name>
        <dbReference type="ChEBI" id="CHEBI:57540"/>
    </ligand>
</feature>
<dbReference type="Pfam" id="PF03119">
    <property type="entry name" value="DNA_ligase_ZBD"/>
    <property type="match status" value="1"/>
</dbReference>
<dbReference type="CDD" id="cd17748">
    <property type="entry name" value="BRCT_DNA_ligase_like"/>
    <property type="match status" value="1"/>
</dbReference>
<proteinExistence type="inferred from homology"/>
<evidence type="ECO:0000256" key="12">
    <source>
        <dbReference type="ARBA" id="ARBA00034005"/>
    </source>
</evidence>